<dbReference type="InterPro" id="IPR009061">
    <property type="entry name" value="DNA-bd_dom_put_sf"/>
</dbReference>
<dbReference type="InterPro" id="IPR041657">
    <property type="entry name" value="HTH_17"/>
</dbReference>
<gene>
    <name evidence="2" type="ORF">JK359_19985</name>
</gene>
<proteinExistence type="predicted"/>
<evidence type="ECO:0000313" key="3">
    <source>
        <dbReference type="Proteomes" id="UP000661858"/>
    </source>
</evidence>
<dbReference type="Proteomes" id="UP000661858">
    <property type="component" value="Unassembled WGS sequence"/>
</dbReference>
<accession>A0A937EKM6</accession>
<evidence type="ECO:0000259" key="1">
    <source>
        <dbReference type="Pfam" id="PF12728"/>
    </source>
</evidence>
<evidence type="ECO:0000313" key="2">
    <source>
        <dbReference type="EMBL" id="MBL1084218.1"/>
    </source>
</evidence>
<feature type="domain" description="Helix-turn-helix" evidence="1">
    <location>
        <begin position="11"/>
        <end position="58"/>
    </location>
</feature>
<protein>
    <submittedName>
        <fullName evidence="2">Helix-turn-helix domain-containing protein</fullName>
    </submittedName>
</protein>
<dbReference type="Pfam" id="PF12728">
    <property type="entry name" value="HTH_17"/>
    <property type="match status" value="1"/>
</dbReference>
<comment type="caution">
    <text evidence="2">The sequence shown here is derived from an EMBL/GenBank/DDBJ whole genome shotgun (WGS) entry which is preliminary data.</text>
</comment>
<organism evidence="2 3">
    <name type="scientific">Streptomyces actinomycinicus</name>
    <dbReference type="NCBI Taxonomy" id="1695166"/>
    <lineage>
        <taxon>Bacteria</taxon>
        <taxon>Bacillati</taxon>
        <taxon>Actinomycetota</taxon>
        <taxon>Actinomycetes</taxon>
        <taxon>Kitasatosporales</taxon>
        <taxon>Streptomycetaceae</taxon>
        <taxon>Streptomyces</taxon>
    </lineage>
</organism>
<sequence length="63" mass="7256">MPSKQKLVTRVELAEYLGLPIATLAQWSYRGTGPRSIKVGRHVRYRWTDVERWLDEQSRGAAA</sequence>
<keyword evidence="3" id="KW-1185">Reference proteome</keyword>
<dbReference type="InterPro" id="IPR036388">
    <property type="entry name" value="WH-like_DNA-bd_sf"/>
</dbReference>
<dbReference type="AlphaFoldDB" id="A0A937EKM6"/>
<reference evidence="2" key="1">
    <citation type="submission" date="2021-01" db="EMBL/GenBank/DDBJ databases">
        <title>WGS of actinomycetes isolated from Thailand.</title>
        <authorList>
            <person name="Thawai C."/>
        </authorList>
    </citation>
    <scope>NUCLEOTIDE SEQUENCE</scope>
    <source>
        <strain evidence="2">RCU-197</strain>
    </source>
</reference>
<dbReference type="Gene3D" id="1.10.10.10">
    <property type="entry name" value="Winged helix-like DNA-binding domain superfamily/Winged helix DNA-binding domain"/>
    <property type="match status" value="1"/>
</dbReference>
<dbReference type="RefSeq" id="WP_161174634.1">
    <property type="nucleotide sequence ID" value="NZ_JAERRK010000009.1"/>
</dbReference>
<name>A0A937EKM6_9ACTN</name>
<dbReference type="SUPFAM" id="SSF46955">
    <property type="entry name" value="Putative DNA-binding domain"/>
    <property type="match status" value="1"/>
</dbReference>
<dbReference type="EMBL" id="JAERRK010000009">
    <property type="protein sequence ID" value="MBL1084218.1"/>
    <property type="molecule type" value="Genomic_DNA"/>
</dbReference>